<keyword evidence="1" id="KW-0472">Membrane</keyword>
<sequence>MKPENTKTPKKPLLDQDNNNTLLGIQIVLMILIIAIGIFPLSRKMIKLQRELTETAQESYQQEAEKINEKNSLEKFKKLSDIAVLEQALPSEKDIIKFIETFENAGQNNKVTQNLVLKTESKKDTGTYVVIPLTINIEGSLGYIVQFLKDIEKSDFYLEPKNIAIGSNITDDNQTLILEADSFWLKEQ</sequence>
<dbReference type="InterPro" id="IPR014717">
    <property type="entry name" value="Transl_elong_EF1B/ribsomal_bS6"/>
</dbReference>
<reference evidence="2 3" key="1">
    <citation type="journal article" date="2016" name="Nat. Commun.">
        <title>Thousands of microbial genomes shed light on interconnected biogeochemical processes in an aquifer system.</title>
        <authorList>
            <person name="Anantharaman K."/>
            <person name="Brown C.T."/>
            <person name="Hug L.A."/>
            <person name="Sharon I."/>
            <person name="Castelle C.J."/>
            <person name="Probst A.J."/>
            <person name="Thomas B.C."/>
            <person name="Singh A."/>
            <person name="Wilkins M.J."/>
            <person name="Karaoz U."/>
            <person name="Brodie E.L."/>
            <person name="Williams K.H."/>
            <person name="Hubbard S.S."/>
            <person name="Banfield J.F."/>
        </authorList>
    </citation>
    <scope>NUCLEOTIDE SEQUENCE [LARGE SCALE GENOMIC DNA]</scope>
</reference>
<keyword evidence="1" id="KW-1133">Transmembrane helix</keyword>
<dbReference type="Proteomes" id="UP000176420">
    <property type="component" value="Unassembled WGS sequence"/>
</dbReference>
<keyword evidence="1" id="KW-0812">Transmembrane</keyword>
<name>A0A1G2B9Y8_9BACT</name>
<protein>
    <recommendedName>
        <fullName evidence="4">Pilus assembly protein PilO</fullName>
    </recommendedName>
</protein>
<organism evidence="2 3">
    <name type="scientific">Candidatus Kerfeldbacteria bacterium RIFOXYB2_FULL_38_14</name>
    <dbReference type="NCBI Taxonomy" id="1798547"/>
    <lineage>
        <taxon>Bacteria</taxon>
        <taxon>Candidatus Kerfeldiibacteriota</taxon>
    </lineage>
</organism>
<accession>A0A1G2B9Y8</accession>
<dbReference type="GO" id="GO:0043683">
    <property type="term" value="P:type IV pilus assembly"/>
    <property type="evidence" value="ECO:0007669"/>
    <property type="project" value="InterPro"/>
</dbReference>
<feature type="transmembrane region" description="Helical" evidence="1">
    <location>
        <begin position="20"/>
        <end position="41"/>
    </location>
</feature>
<evidence type="ECO:0008006" key="4">
    <source>
        <dbReference type="Google" id="ProtNLM"/>
    </source>
</evidence>
<dbReference type="Gene3D" id="3.30.70.60">
    <property type="match status" value="1"/>
</dbReference>
<dbReference type="AlphaFoldDB" id="A0A1G2B9Y8"/>
<dbReference type="EMBL" id="MHKI01000027">
    <property type="protein sequence ID" value="OGY85835.1"/>
    <property type="molecule type" value="Genomic_DNA"/>
</dbReference>
<evidence type="ECO:0000313" key="3">
    <source>
        <dbReference type="Proteomes" id="UP000176420"/>
    </source>
</evidence>
<dbReference type="InterPro" id="IPR007445">
    <property type="entry name" value="PilO"/>
</dbReference>
<dbReference type="GO" id="GO:0043107">
    <property type="term" value="P:type IV pilus-dependent motility"/>
    <property type="evidence" value="ECO:0007669"/>
    <property type="project" value="InterPro"/>
</dbReference>
<evidence type="ECO:0000256" key="1">
    <source>
        <dbReference type="SAM" id="Phobius"/>
    </source>
</evidence>
<evidence type="ECO:0000313" key="2">
    <source>
        <dbReference type="EMBL" id="OGY85835.1"/>
    </source>
</evidence>
<gene>
    <name evidence="2" type="ORF">A2319_05775</name>
</gene>
<comment type="caution">
    <text evidence="2">The sequence shown here is derived from an EMBL/GenBank/DDBJ whole genome shotgun (WGS) entry which is preliminary data.</text>
</comment>
<dbReference type="Pfam" id="PF04350">
    <property type="entry name" value="PilO"/>
    <property type="match status" value="1"/>
</dbReference>
<proteinExistence type="predicted"/>